<comment type="similarity">
    <text evidence="1 2">Belongs to the UPF0301 (AlgH) family.</text>
</comment>
<keyword evidence="4" id="KW-1185">Reference proteome</keyword>
<dbReference type="PANTHER" id="PTHR30327:SF1">
    <property type="entry name" value="UPF0301 PROTEIN YQGE"/>
    <property type="match status" value="1"/>
</dbReference>
<comment type="caution">
    <text evidence="3">The sequence shown here is derived from an EMBL/GenBank/DDBJ whole genome shotgun (WGS) entry which is preliminary data.</text>
</comment>
<dbReference type="EMBL" id="NBYO01000003">
    <property type="protein sequence ID" value="OXS99528.1"/>
    <property type="molecule type" value="Genomic_DNA"/>
</dbReference>
<dbReference type="NCBIfam" id="NF001268">
    <property type="entry name" value="PRK00228.1-4"/>
    <property type="match status" value="1"/>
</dbReference>
<dbReference type="RefSeq" id="WP_094078307.1">
    <property type="nucleotide sequence ID" value="NZ_NBYO01000003.1"/>
</dbReference>
<dbReference type="InterPro" id="IPR003774">
    <property type="entry name" value="AlgH-like"/>
</dbReference>
<evidence type="ECO:0000256" key="2">
    <source>
        <dbReference type="HAMAP-Rule" id="MF_00758"/>
    </source>
</evidence>
<dbReference type="AlphaFoldDB" id="A0A231UUB5"/>
<sequence>MRGFLEGKCLIAMPDMPDERFARAVILLCAHSDEGAMGIVINRGQELGFADLLMQIGLLDEDEPIHLPREAREMIVRDGGPVDRSRGFVLHSDDYALSSSLDVSDGLRLTATVDILRAISDGSGPQKAIMALGYAGWDAGQLEEEIAQNGWLVADAPSDLIFDSPLDDIWPGALNLLGINPVNLSTVAGNA</sequence>
<gene>
    <name evidence="3" type="ORF">B7H23_15445</name>
</gene>
<dbReference type="Gene3D" id="3.40.1740.10">
    <property type="entry name" value="VC0467-like"/>
    <property type="match status" value="1"/>
</dbReference>
<accession>A0A231UUB5</accession>
<dbReference type="HAMAP" id="MF_00758">
    <property type="entry name" value="UPF0301"/>
    <property type="match status" value="1"/>
</dbReference>
<evidence type="ECO:0000313" key="4">
    <source>
        <dbReference type="Proteomes" id="UP000215405"/>
    </source>
</evidence>
<dbReference type="OrthoDB" id="9807486at2"/>
<organism evidence="3 4">
    <name type="scientific">Notoacmeibacter marinus</name>
    <dbReference type="NCBI Taxonomy" id="1876515"/>
    <lineage>
        <taxon>Bacteria</taxon>
        <taxon>Pseudomonadati</taxon>
        <taxon>Pseudomonadota</taxon>
        <taxon>Alphaproteobacteria</taxon>
        <taxon>Hyphomicrobiales</taxon>
        <taxon>Notoacmeibacteraceae</taxon>
        <taxon>Notoacmeibacter</taxon>
    </lineage>
</organism>
<dbReference type="Proteomes" id="UP000215405">
    <property type="component" value="Unassembled WGS sequence"/>
</dbReference>
<evidence type="ECO:0000256" key="1">
    <source>
        <dbReference type="ARBA" id="ARBA00009600"/>
    </source>
</evidence>
<dbReference type="SUPFAM" id="SSF143456">
    <property type="entry name" value="VC0467-like"/>
    <property type="match status" value="1"/>
</dbReference>
<protein>
    <recommendedName>
        <fullName evidence="2">UPF0301 protein B7H23_15445</fullName>
    </recommendedName>
</protein>
<dbReference type="GO" id="GO:0005829">
    <property type="term" value="C:cytosol"/>
    <property type="evidence" value="ECO:0007669"/>
    <property type="project" value="TreeGrafter"/>
</dbReference>
<name>A0A231UUB5_9HYPH</name>
<dbReference type="PANTHER" id="PTHR30327">
    <property type="entry name" value="UNCHARACTERIZED PROTEIN YQGE"/>
    <property type="match status" value="1"/>
</dbReference>
<evidence type="ECO:0000313" key="3">
    <source>
        <dbReference type="EMBL" id="OXS99528.1"/>
    </source>
</evidence>
<proteinExistence type="inferred from homology"/>
<dbReference type="Pfam" id="PF02622">
    <property type="entry name" value="DUF179"/>
    <property type="match status" value="1"/>
</dbReference>
<reference evidence="4" key="1">
    <citation type="journal article" date="2017" name="Int. J. Syst. Evol. Microbiol.">
        <title>Notoacmeibacter marinus gen. nov., sp. nov., isolated from the gut of a limpet and proposal of Notoacmeibacteraceae fam. nov. in the order Rhizobiales of the class Alphaproteobacteria.</title>
        <authorList>
            <person name="Huang Z."/>
            <person name="Guo F."/>
            <person name="Lai Q."/>
        </authorList>
    </citation>
    <scope>NUCLEOTIDE SEQUENCE [LARGE SCALE GENOMIC DNA]</scope>
    <source>
        <strain evidence="4">XMTR2A4</strain>
    </source>
</reference>